<evidence type="ECO:0000256" key="5">
    <source>
        <dbReference type="ARBA" id="ARBA00022475"/>
    </source>
</evidence>
<keyword evidence="15" id="KW-1185">Reference proteome</keyword>
<evidence type="ECO:0000256" key="12">
    <source>
        <dbReference type="ARBA" id="ARBA00023285"/>
    </source>
</evidence>
<dbReference type="RefSeq" id="WP_090109418.1">
    <property type="nucleotide sequence ID" value="NZ_FNAT01000001.1"/>
</dbReference>
<keyword evidence="8 13" id="KW-1133">Transmembrane helix</keyword>
<dbReference type="STRING" id="521013.SAMN04488567_0752"/>
<dbReference type="Pfam" id="PF03824">
    <property type="entry name" value="NicO"/>
    <property type="match status" value="1"/>
</dbReference>
<keyword evidence="10" id="KW-0921">Nickel transport</keyword>
<feature type="transmembrane region" description="Helical" evidence="13">
    <location>
        <begin position="210"/>
        <end position="230"/>
    </location>
</feature>
<evidence type="ECO:0000256" key="11">
    <source>
        <dbReference type="ARBA" id="ARBA00023136"/>
    </source>
</evidence>
<evidence type="ECO:0000256" key="9">
    <source>
        <dbReference type="ARBA" id="ARBA00023065"/>
    </source>
</evidence>
<dbReference type="EMBL" id="FNAT01000001">
    <property type="protein sequence ID" value="SDE08112.1"/>
    <property type="molecule type" value="Genomic_DNA"/>
</dbReference>
<keyword evidence="6" id="KW-0533">Nickel</keyword>
<evidence type="ECO:0000256" key="7">
    <source>
        <dbReference type="ARBA" id="ARBA00022692"/>
    </source>
</evidence>
<keyword evidence="4 13" id="KW-0813">Transport</keyword>
<evidence type="ECO:0000256" key="13">
    <source>
        <dbReference type="RuleBase" id="RU362101"/>
    </source>
</evidence>
<organism evidence="14 15">
    <name type="scientific">Limimaricola pyoseonensis</name>
    <dbReference type="NCBI Taxonomy" id="521013"/>
    <lineage>
        <taxon>Bacteria</taxon>
        <taxon>Pseudomonadati</taxon>
        <taxon>Pseudomonadota</taxon>
        <taxon>Alphaproteobacteria</taxon>
        <taxon>Rhodobacterales</taxon>
        <taxon>Paracoccaceae</taxon>
        <taxon>Limimaricola</taxon>
    </lineage>
</organism>
<feature type="transmembrane region" description="Helical" evidence="13">
    <location>
        <begin position="138"/>
        <end position="156"/>
    </location>
</feature>
<dbReference type="PANTHER" id="PTHR40659">
    <property type="entry name" value="NICKEL/COBALT EFFLUX SYSTEM RCNA"/>
    <property type="match status" value="1"/>
</dbReference>
<keyword evidence="9" id="KW-0406">Ion transport</keyword>
<feature type="transmembrane region" description="Helical" evidence="13">
    <location>
        <begin position="285"/>
        <end position="305"/>
    </location>
</feature>
<keyword evidence="11 13" id="KW-0472">Membrane</keyword>
<name>A0A1G6ZZW1_9RHOB</name>
<dbReference type="InterPro" id="IPR051224">
    <property type="entry name" value="NiCoT_RcnA"/>
</dbReference>
<keyword evidence="7 13" id="KW-0812">Transmembrane</keyword>
<evidence type="ECO:0000256" key="3">
    <source>
        <dbReference type="ARBA" id="ARBA00022426"/>
    </source>
</evidence>
<feature type="transmembrane region" description="Helical" evidence="13">
    <location>
        <begin position="95"/>
        <end position="126"/>
    </location>
</feature>
<evidence type="ECO:0000256" key="4">
    <source>
        <dbReference type="ARBA" id="ARBA00022448"/>
    </source>
</evidence>
<dbReference type="Proteomes" id="UP000198922">
    <property type="component" value="Unassembled WGS sequence"/>
</dbReference>
<dbReference type="InterPro" id="IPR011541">
    <property type="entry name" value="Ni/Co_transpt_high_affinity"/>
</dbReference>
<proteinExistence type="inferred from homology"/>
<dbReference type="GO" id="GO:0010045">
    <property type="term" value="P:response to nickel cation"/>
    <property type="evidence" value="ECO:0007669"/>
    <property type="project" value="TreeGrafter"/>
</dbReference>
<dbReference type="GO" id="GO:0015099">
    <property type="term" value="F:nickel cation transmembrane transporter activity"/>
    <property type="evidence" value="ECO:0007669"/>
    <property type="project" value="UniProtKB-UniRule"/>
</dbReference>
<comment type="similarity">
    <text evidence="13">Belongs to the NiCoT transporter (TC 2.A.52) family.</text>
</comment>
<evidence type="ECO:0000313" key="14">
    <source>
        <dbReference type="EMBL" id="SDE08112.1"/>
    </source>
</evidence>
<dbReference type="GO" id="GO:0046583">
    <property type="term" value="F:monoatomic cation efflux transmembrane transporter activity"/>
    <property type="evidence" value="ECO:0007669"/>
    <property type="project" value="TreeGrafter"/>
</dbReference>
<dbReference type="PANTHER" id="PTHR40659:SF1">
    <property type="entry name" value="NICKEL_COBALT EFFLUX SYSTEM RCNA"/>
    <property type="match status" value="1"/>
</dbReference>
<dbReference type="OrthoDB" id="9812956at2"/>
<reference evidence="15" key="1">
    <citation type="submission" date="2016-10" db="EMBL/GenBank/DDBJ databases">
        <authorList>
            <person name="Varghese N."/>
            <person name="Submissions S."/>
        </authorList>
    </citation>
    <scope>NUCLEOTIDE SEQUENCE [LARGE SCALE GENOMIC DNA]</scope>
    <source>
        <strain evidence="15">DSM 21424</strain>
    </source>
</reference>
<feature type="transmembrane region" description="Helical" evidence="13">
    <location>
        <begin position="236"/>
        <end position="264"/>
    </location>
</feature>
<evidence type="ECO:0000313" key="15">
    <source>
        <dbReference type="Proteomes" id="UP000198922"/>
    </source>
</evidence>
<sequence length="306" mass="31410">MRRLLLIAPILLLVSGAVWFVTSGADLRVAAWAAGWQREFQTTLASGLRALRAGEPGALGAMLSICFAYGFFHAVGPGHGKFLIGGYGLGREVPVLRLSAISVLSSLGQAGSAVALVGTGLFALGWTRQQLTDTAESVMLPLGTLAIALVGAWLMLRGALRLWRVLRPAAAPAAAHAHDHHHDHSACGCGHRHGPAPEDLEGRGTLAETLALIASIAIRPCSGAILLLVLTWHMGIFGAGVLGTVAMSLGTAALTVAVAVVSVFARRSTVLSLGSGGRARLAMPAIEIAAGLLAALLAIEMIGVAV</sequence>
<keyword evidence="12" id="KW-0170">Cobalt</keyword>
<dbReference type="AlphaFoldDB" id="A0A1G6ZZW1"/>
<protein>
    <recommendedName>
        <fullName evidence="13">Nickel/cobalt efflux system</fullName>
    </recommendedName>
</protein>
<dbReference type="GO" id="GO:0006824">
    <property type="term" value="P:cobalt ion transport"/>
    <property type="evidence" value="ECO:0007669"/>
    <property type="project" value="UniProtKB-KW"/>
</dbReference>
<keyword evidence="3" id="KW-0171">Cobalt transport</keyword>
<feature type="transmembrane region" description="Helical" evidence="13">
    <location>
        <begin position="57"/>
        <end position="75"/>
    </location>
</feature>
<evidence type="ECO:0000256" key="1">
    <source>
        <dbReference type="ARBA" id="ARBA00002510"/>
    </source>
</evidence>
<evidence type="ECO:0000256" key="8">
    <source>
        <dbReference type="ARBA" id="ARBA00022989"/>
    </source>
</evidence>
<accession>A0A1G6ZZW1</accession>
<comment type="subcellular location">
    <subcellularLocation>
        <location evidence="2 13">Cell membrane</location>
        <topology evidence="2 13">Multi-pass membrane protein</topology>
    </subcellularLocation>
</comment>
<evidence type="ECO:0000256" key="10">
    <source>
        <dbReference type="ARBA" id="ARBA00023112"/>
    </source>
</evidence>
<dbReference type="GO" id="GO:0005886">
    <property type="term" value="C:plasma membrane"/>
    <property type="evidence" value="ECO:0007669"/>
    <property type="project" value="UniProtKB-SubCell"/>
</dbReference>
<comment type="function">
    <text evidence="1">Efflux system for nickel and cobalt.</text>
</comment>
<gene>
    <name evidence="14" type="ORF">SAMN04488567_0752</name>
</gene>
<evidence type="ECO:0000256" key="6">
    <source>
        <dbReference type="ARBA" id="ARBA00022596"/>
    </source>
</evidence>
<evidence type="ECO:0000256" key="2">
    <source>
        <dbReference type="ARBA" id="ARBA00004651"/>
    </source>
</evidence>
<keyword evidence="5" id="KW-1003">Cell membrane</keyword>
<dbReference type="GO" id="GO:0032025">
    <property type="term" value="P:response to cobalt ion"/>
    <property type="evidence" value="ECO:0007669"/>
    <property type="project" value="TreeGrafter"/>
</dbReference>